<keyword evidence="1" id="KW-0175">Coiled coil</keyword>
<dbReference type="InterPro" id="IPR014284">
    <property type="entry name" value="RNA_pol_sigma-70_dom"/>
</dbReference>
<evidence type="ECO:0000259" key="4">
    <source>
        <dbReference type="Pfam" id="PF20239"/>
    </source>
</evidence>
<name>A0A290XBR0_9GAMM</name>
<dbReference type="KEGG" id="lum:CNR27_02265"/>
<feature type="domain" description="RNA polymerase sigma factor 70 region 4 type 2" evidence="3">
    <location>
        <begin position="119"/>
        <end position="168"/>
    </location>
</feature>
<accession>A0A290XBR0</accession>
<dbReference type="GO" id="GO:0003677">
    <property type="term" value="F:DNA binding"/>
    <property type="evidence" value="ECO:0007669"/>
    <property type="project" value="InterPro"/>
</dbReference>
<evidence type="ECO:0000313" key="6">
    <source>
        <dbReference type="Proteomes" id="UP000218968"/>
    </source>
</evidence>
<gene>
    <name evidence="5" type="ORF">CNR27_02265</name>
</gene>
<evidence type="ECO:0000256" key="1">
    <source>
        <dbReference type="SAM" id="Coils"/>
    </source>
</evidence>
<feature type="domain" description="DUF6596" evidence="4">
    <location>
        <begin position="188"/>
        <end position="288"/>
    </location>
</feature>
<dbReference type="InterPro" id="IPR013325">
    <property type="entry name" value="RNA_pol_sigma_r2"/>
</dbReference>
<dbReference type="RefSeq" id="WP_096296748.1">
    <property type="nucleotide sequence ID" value="NZ_CP023406.1"/>
</dbReference>
<keyword evidence="6" id="KW-1185">Reference proteome</keyword>
<dbReference type="Proteomes" id="UP000218968">
    <property type="component" value="Chromosome"/>
</dbReference>
<proteinExistence type="predicted"/>
<dbReference type="Pfam" id="PF04542">
    <property type="entry name" value="Sigma70_r2"/>
    <property type="match status" value="1"/>
</dbReference>
<dbReference type="GO" id="GO:0006352">
    <property type="term" value="P:DNA-templated transcription initiation"/>
    <property type="evidence" value="ECO:0007669"/>
    <property type="project" value="InterPro"/>
</dbReference>
<sequence length="426" mass="45806">MDTAALHRTIDRLCREERPRIIGGLMRLVHDLDLAEELAQDALLAALGRWPQTGLPDNPGAWLMTTARHRGIDRLRRSRLLDARHAELAREIEQAQRDAETRAEEARDDVIGDDVLRLMFVACHPALTIESQVALTLRLIGGLTTDEIARAFLVPEATIAQRIVRAKRGIAKAGTPFEVPRRADLPARRSAVLHVLYLVFNEGFAASSGAHWARPDLCAEALRLVRVLAGLMPREPEVHALEALMALQASRLAARTDAHGHPVLLAEQDRARWDHALIDAGLAALARAQAVRGPAAPAAYELQAAIAACHALAPAADATDWTRIAALYGRLLALTGSPVVALNRAVATGMAAGPAAALPLVDALADDPALASYHLLPGVRGDLLAKLGRHPEAAAAFERAASLARNPRERDWLSGRAAECRAQASP</sequence>
<evidence type="ECO:0000313" key="5">
    <source>
        <dbReference type="EMBL" id="ATD66418.1"/>
    </source>
</evidence>
<feature type="domain" description="RNA polymerase sigma-70 region 2" evidence="2">
    <location>
        <begin position="15"/>
        <end position="79"/>
    </location>
</feature>
<evidence type="ECO:0000259" key="3">
    <source>
        <dbReference type="Pfam" id="PF08281"/>
    </source>
</evidence>
<evidence type="ECO:0000259" key="2">
    <source>
        <dbReference type="Pfam" id="PF04542"/>
    </source>
</evidence>
<dbReference type="InterPro" id="IPR013249">
    <property type="entry name" value="RNA_pol_sigma70_r4_t2"/>
</dbReference>
<dbReference type="InterPro" id="IPR046531">
    <property type="entry name" value="DUF6596"/>
</dbReference>
<dbReference type="Pfam" id="PF20239">
    <property type="entry name" value="DUF6596"/>
    <property type="match status" value="1"/>
</dbReference>
<dbReference type="OrthoDB" id="9780299at2"/>
<protein>
    <submittedName>
        <fullName evidence="5">RNA polymerase subunit sigma-24</fullName>
    </submittedName>
</protein>
<dbReference type="Gene3D" id="1.10.10.10">
    <property type="entry name" value="Winged helix-like DNA-binding domain superfamily/Winged helix DNA-binding domain"/>
    <property type="match status" value="1"/>
</dbReference>
<dbReference type="Gene3D" id="1.10.1740.10">
    <property type="match status" value="1"/>
</dbReference>
<dbReference type="PANTHER" id="PTHR47756:SF1">
    <property type="entry name" value="BLL0085 PROTEIN"/>
    <property type="match status" value="1"/>
</dbReference>
<dbReference type="SUPFAM" id="SSF88659">
    <property type="entry name" value="Sigma3 and sigma4 domains of RNA polymerase sigma factors"/>
    <property type="match status" value="1"/>
</dbReference>
<dbReference type="InterPro" id="IPR036388">
    <property type="entry name" value="WH-like_DNA-bd_sf"/>
</dbReference>
<dbReference type="InterPro" id="IPR013324">
    <property type="entry name" value="RNA_pol_sigma_r3/r4-like"/>
</dbReference>
<dbReference type="PANTHER" id="PTHR47756">
    <property type="entry name" value="BLL6612 PROTEIN-RELATED"/>
    <property type="match status" value="1"/>
</dbReference>
<dbReference type="SUPFAM" id="SSF88946">
    <property type="entry name" value="Sigma2 domain of RNA polymerase sigma factors"/>
    <property type="match status" value="1"/>
</dbReference>
<dbReference type="NCBIfam" id="TIGR02937">
    <property type="entry name" value="sigma70-ECF"/>
    <property type="match status" value="1"/>
</dbReference>
<dbReference type="AlphaFoldDB" id="A0A290XBR0"/>
<dbReference type="InterPro" id="IPR007627">
    <property type="entry name" value="RNA_pol_sigma70_r2"/>
</dbReference>
<dbReference type="GO" id="GO:0016987">
    <property type="term" value="F:sigma factor activity"/>
    <property type="evidence" value="ECO:0007669"/>
    <property type="project" value="InterPro"/>
</dbReference>
<dbReference type="EMBL" id="CP023406">
    <property type="protein sequence ID" value="ATD66418.1"/>
    <property type="molecule type" value="Genomic_DNA"/>
</dbReference>
<reference evidence="6" key="1">
    <citation type="submission" date="2017-09" db="EMBL/GenBank/DDBJ databases">
        <title>Luteimonas liuhanmingii sp.nov., isolated from the intestinal contents of Tibetan Plateau Pika in Yushu, Qinghai Province, China.</title>
        <authorList>
            <person name="Gui Z."/>
        </authorList>
    </citation>
    <scope>NUCLEOTIDE SEQUENCE [LARGE SCALE GENOMIC DNA]</scope>
    <source>
        <strain evidence="6">100111</strain>
    </source>
</reference>
<organism evidence="5 6">
    <name type="scientific">Luteimonas chenhongjianii</name>
    <dbReference type="NCBI Taxonomy" id="2006110"/>
    <lineage>
        <taxon>Bacteria</taxon>
        <taxon>Pseudomonadati</taxon>
        <taxon>Pseudomonadota</taxon>
        <taxon>Gammaproteobacteria</taxon>
        <taxon>Lysobacterales</taxon>
        <taxon>Lysobacteraceae</taxon>
        <taxon>Luteimonas</taxon>
    </lineage>
</organism>
<dbReference type="Pfam" id="PF08281">
    <property type="entry name" value="Sigma70_r4_2"/>
    <property type="match status" value="1"/>
</dbReference>
<feature type="coiled-coil region" evidence="1">
    <location>
        <begin position="78"/>
        <end position="109"/>
    </location>
</feature>